<dbReference type="Pfam" id="PF20732">
    <property type="entry name" value="NamZ_C"/>
    <property type="match status" value="1"/>
</dbReference>
<dbReference type="Pfam" id="PF02441">
    <property type="entry name" value="Flavoprotein"/>
    <property type="match status" value="1"/>
</dbReference>
<organism evidence="5 6">
    <name type="scientific">Micromonospora thermarum</name>
    <dbReference type="NCBI Taxonomy" id="2720024"/>
    <lineage>
        <taxon>Bacteria</taxon>
        <taxon>Bacillati</taxon>
        <taxon>Actinomycetota</taxon>
        <taxon>Actinomycetes</taxon>
        <taxon>Micromonosporales</taxon>
        <taxon>Micromonosporaceae</taxon>
        <taxon>Micromonospora</taxon>
    </lineage>
</organism>
<dbReference type="InterPro" id="IPR048502">
    <property type="entry name" value="NamZ_N"/>
</dbReference>
<keyword evidence="6" id="KW-1185">Reference proteome</keyword>
<dbReference type="InterPro" id="IPR048503">
    <property type="entry name" value="NamZ_C"/>
</dbReference>
<gene>
    <name evidence="5" type="ORF">HCJ94_16010</name>
</gene>
<dbReference type="InterPro" id="IPR008302">
    <property type="entry name" value="NamZ"/>
</dbReference>
<evidence type="ECO:0000256" key="1">
    <source>
        <dbReference type="SAM" id="MobiDB-lite"/>
    </source>
</evidence>
<dbReference type="SUPFAM" id="SSF52507">
    <property type="entry name" value="Homo-oligomeric flavin-containing Cys decarboxylases, HFCD"/>
    <property type="match status" value="1"/>
</dbReference>
<dbReference type="Gene3D" id="3.40.50.12170">
    <property type="entry name" value="Uncharacterised protein PF07075, DUF1343"/>
    <property type="match status" value="1"/>
</dbReference>
<comment type="caution">
    <text evidence="5">The sequence shown here is derived from an EMBL/GenBank/DDBJ whole genome shotgun (WGS) entry which is preliminary data.</text>
</comment>
<evidence type="ECO:0000313" key="5">
    <source>
        <dbReference type="EMBL" id="NJP33447.1"/>
    </source>
</evidence>
<evidence type="ECO:0000259" key="4">
    <source>
        <dbReference type="Pfam" id="PF20732"/>
    </source>
</evidence>
<dbReference type="InterPro" id="IPR003382">
    <property type="entry name" value="Flavoprotein"/>
</dbReference>
<dbReference type="PANTHER" id="PTHR42915">
    <property type="entry name" value="HYPOTHETICAL 460 KDA PROTEIN IN FEUA-SIGW INTERGENIC REGION [PRECURSOR]"/>
    <property type="match status" value="1"/>
</dbReference>
<feature type="domain" description="Flavoprotein" evidence="2">
    <location>
        <begin position="338"/>
        <end position="472"/>
    </location>
</feature>
<accession>A0ABX0Z6F7</accession>
<evidence type="ECO:0000259" key="3">
    <source>
        <dbReference type="Pfam" id="PF07075"/>
    </source>
</evidence>
<protein>
    <submittedName>
        <fullName evidence="5">DUF1343 domain-containing protein</fullName>
    </submittedName>
</protein>
<dbReference type="EMBL" id="JAATEO010000016">
    <property type="protein sequence ID" value="NJP33447.1"/>
    <property type="molecule type" value="Genomic_DNA"/>
</dbReference>
<dbReference type="Proteomes" id="UP000783871">
    <property type="component" value="Unassembled WGS sequence"/>
</dbReference>
<sequence>MARRPGGVVPGHRRGTGAQGPLPHHRRVRPDARPRTAAGDLRRRLRPAVPPLPGQRGGVRRRRAVADLRTGITVYDAYGASQATWESMFAQADVDTVVFDIQDVGARFYTYIWTMYTSMLAAARVGKRYVVLDRPNPIGGRAYGPMMTPAYSSGVGLREIVQQHGMTVGELARLFTTEFLPAAGRSVDLHVVRCRHWKRDRLAADTDLPWVMPSPNMPTSDTALVYPGTGLFEGVASITEGRGTCRPFELIGRGGRRGRRVGRRAGRVRPAPGAVPALLTVQSIRRGREPIQADNRIPARVRVRLATLGCGPHTDIRGARHADRSAMPATSRPPVLHLVVSGTEPVAELEPFITACQQLGWEVHLIADPDAADTMDLDALADLTHHPAHADDQVPAALPEAEAYAVAPASFDLVNRWAYGFNDNLALRLLNEATSVGLPLLVVPVPDPALARHPAFLENLERMRHWGVVVTGAAEAGDPTPWRAAVQVVAEWTRFARVPARLAALPAEVSAQPPELPTQPLGVPVRPLGEQSRGADELALQSG</sequence>
<dbReference type="Pfam" id="PF07075">
    <property type="entry name" value="NamZ_N"/>
    <property type="match status" value="1"/>
</dbReference>
<name>A0ABX0Z6F7_9ACTN</name>
<dbReference type="Gene3D" id="3.40.50.1950">
    <property type="entry name" value="Flavin prenyltransferase-like"/>
    <property type="match status" value="1"/>
</dbReference>
<evidence type="ECO:0000259" key="2">
    <source>
        <dbReference type="Pfam" id="PF02441"/>
    </source>
</evidence>
<dbReference type="InterPro" id="IPR036551">
    <property type="entry name" value="Flavin_trans-like"/>
</dbReference>
<dbReference type="PANTHER" id="PTHR42915:SF1">
    <property type="entry name" value="PEPTIDOGLYCAN BETA-N-ACETYLMURAMIDASE NAMZ"/>
    <property type="match status" value="1"/>
</dbReference>
<feature type="domain" description="Peptidoglycan beta-N-acetylmuramidase NamZ N-terminal" evidence="3">
    <location>
        <begin position="65"/>
        <end position="220"/>
    </location>
</feature>
<evidence type="ECO:0000313" key="6">
    <source>
        <dbReference type="Proteomes" id="UP000783871"/>
    </source>
</evidence>
<proteinExistence type="predicted"/>
<feature type="region of interest" description="Disordered" evidence="1">
    <location>
        <begin position="1"/>
        <end position="61"/>
    </location>
</feature>
<feature type="region of interest" description="Disordered" evidence="1">
    <location>
        <begin position="511"/>
        <end position="543"/>
    </location>
</feature>
<feature type="domain" description="Peptidoglycan beta-N-acetylmuramidase NamZ C-terminal" evidence="4">
    <location>
        <begin position="224"/>
        <end position="253"/>
    </location>
</feature>
<reference evidence="5 6" key="1">
    <citation type="submission" date="2020-03" db="EMBL/GenBank/DDBJ databases">
        <title>WGS of actinomycetes isolated from Thailand.</title>
        <authorList>
            <person name="Thawai C."/>
        </authorList>
    </citation>
    <scope>NUCLEOTIDE SEQUENCE [LARGE SCALE GENOMIC DNA]</scope>
    <source>
        <strain evidence="5 6">HSS6-12</strain>
    </source>
</reference>